<keyword evidence="26" id="KW-1185">Reference proteome</keyword>
<evidence type="ECO:0000313" key="25">
    <source>
        <dbReference type="EMBL" id="PRP88969.1"/>
    </source>
</evidence>
<dbReference type="InterPro" id="IPR002937">
    <property type="entry name" value="Amino_oxidase"/>
</dbReference>
<dbReference type="InterPro" id="IPR008150">
    <property type="entry name" value="Phytoene_DH_bac_CS"/>
</dbReference>
<dbReference type="Pfam" id="PF00017">
    <property type="entry name" value="SH2"/>
    <property type="match status" value="1"/>
</dbReference>
<dbReference type="GO" id="GO:0005524">
    <property type="term" value="F:ATP binding"/>
    <property type="evidence" value="ECO:0007669"/>
    <property type="project" value="UniProtKB-UniRule"/>
</dbReference>
<evidence type="ECO:0000313" key="26">
    <source>
        <dbReference type="Proteomes" id="UP000241769"/>
    </source>
</evidence>
<dbReference type="InterPro" id="IPR017825">
    <property type="entry name" value="Lycopene_cyclase_dom"/>
</dbReference>
<dbReference type="PROSITE" id="PS00108">
    <property type="entry name" value="PROTEIN_KINASE_ST"/>
    <property type="match status" value="1"/>
</dbReference>
<feature type="transmembrane region" description="Helical" evidence="22">
    <location>
        <begin position="801"/>
        <end position="826"/>
    </location>
</feature>
<dbReference type="Gene3D" id="3.30.505.10">
    <property type="entry name" value="SH2 domain"/>
    <property type="match status" value="1"/>
</dbReference>
<keyword evidence="12 22" id="KW-1133">Transmembrane helix</keyword>
<dbReference type="PROSITE" id="PS50011">
    <property type="entry name" value="PROTEIN_KINASE_DOM"/>
    <property type="match status" value="1"/>
</dbReference>
<evidence type="ECO:0000256" key="7">
    <source>
        <dbReference type="ARBA" id="ARBA00022692"/>
    </source>
</evidence>
<feature type="domain" description="Protein kinase" evidence="24">
    <location>
        <begin position="129"/>
        <end position="390"/>
    </location>
</feature>
<keyword evidence="10" id="KW-0418">Kinase</keyword>
<evidence type="ECO:0000256" key="1">
    <source>
        <dbReference type="ARBA" id="ARBA00004141"/>
    </source>
</evidence>
<keyword evidence="7 22" id="KW-0812">Transmembrane</keyword>
<dbReference type="InterPro" id="IPR008271">
    <property type="entry name" value="Ser/Thr_kinase_AS"/>
</dbReference>
<dbReference type="CDD" id="cd13999">
    <property type="entry name" value="STKc_MAP3K-like"/>
    <property type="match status" value="1"/>
</dbReference>
<gene>
    <name evidence="25" type="ORF">PROFUN_02247</name>
</gene>
<feature type="region of interest" description="Disordered" evidence="21">
    <location>
        <begin position="1"/>
        <end position="23"/>
    </location>
</feature>
<reference evidence="25 26" key="1">
    <citation type="journal article" date="2018" name="Genome Biol. Evol.">
        <title>Multiple Roots of Fruiting Body Formation in Amoebozoa.</title>
        <authorList>
            <person name="Hillmann F."/>
            <person name="Forbes G."/>
            <person name="Novohradska S."/>
            <person name="Ferling I."/>
            <person name="Riege K."/>
            <person name="Groth M."/>
            <person name="Westermann M."/>
            <person name="Marz M."/>
            <person name="Spaller T."/>
            <person name="Winckler T."/>
            <person name="Schaap P."/>
            <person name="Glockner G."/>
        </authorList>
    </citation>
    <scope>NUCLEOTIDE SEQUENCE [LARGE SCALE GENOMIC DNA]</scope>
    <source>
        <strain evidence="25 26">Jena</strain>
    </source>
</reference>
<evidence type="ECO:0000256" key="16">
    <source>
        <dbReference type="ARBA" id="ARBA00023235"/>
    </source>
</evidence>
<evidence type="ECO:0000256" key="11">
    <source>
        <dbReference type="ARBA" id="ARBA00022840"/>
    </source>
</evidence>
<keyword evidence="11 20" id="KW-0067">ATP-binding</keyword>
<feature type="transmembrane region" description="Helical" evidence="22">
    <location>
        <begin position="838"/>
        <end position="861"/>
    </location>
</feature>
<dbReference type="SMART" id="SM00220">
    <property type="entry name" value="S_TKc"/>
    <property type="match status" value="1"/>
</dbReference>
<feature type="transmembrane region" description="Helical" evidence="22">
    <location>
        <begin position="734"/>
        <end position="756"/>
    </location>
</feature>
<evidence type="ECO:0000256" key="21">
    <source>
        <dbReference type="SAM" id="MobiDB-lite"/>
    </source>
</evidence>
<feature type="transmembrane region" description="Helical" evidence="22">
    <location>
        <begin position="945"/>
        <end position="962"/>
    </location>
</feature>
<dbReference type="OrthoDB" id="7777654at2759"/>
<feature type="binding site" evidence="20">
    <location>
        <position position="157"/>
    </location>
    <ligand>
        <name>ATP</name>
        <dbReference type="ChEBI" id="CHEBI:30616"/>
    </ligand>
</feature>
<dbReference type="Pfam" id="PF07714">
    <property type="entry name" value="PK_Tyr_Ser-Thr"/>
    <property type="match status" value="1"/>
</dbReference>
<keyword evidence="14 22" id="KW-0472">Membrane</keyword>
<evidence type="ECO:0000256" key="6">
    <source>
        <dbReference type="ARBA" id="ARBA00022679"/>
    </source>
</evidence>
<dbReference type="GO" id="GO:0004674">
    <property type="term" value="F:protein serine/threonine kinase activity"/>
    <property type="evidence" value="ECO:0007669"/>
    <property type="project" value="UniProtKB-KW"/>
</dbReference>
<dbReference type="Pfam" id="PF01593">
    <property type="entry name" value="Amino_oxidase"/>
    <property type="match status" value="1"/>
</dbReference>
<dbReference type="GO" id="GO:0016627">
    <property type="term" value="F:oxidoreductase activity, acting on the CH-CH group of donors"/>
    <property type="evidence" value="ECO:0007669"/>
    <property type="project" value="UniProtKB-ARBA"/>
</dbReference>
<proteinExistence type="inferred from homology"/>
<keyword evidence="8 20" id="KW-0547">Nucleotide-binding</keyword>
<dbReference type="GO" id="GO:0016020">
    <property type="term" value="C:membrane"/>
    <property type="evidence" value="ECO:0007669"/>
    <property type="project" value="UniProtKB-SubCell"/>
</dbReference>
<evidence type="ECO:0000256" key="8">
    <source>
        <dbReference type="ARBA" id="ARBA00022741"/>
    </source>
</evidence>
<feature type="domain" description="SH2" evidence="23">
    <location>
        <begin position="491"/>
        <end position="566"/>
    </location>
</feature>
<dbReference type="Proteomes" id="UP000241769">
    <property type="component" value="Unassembled WGS sequence"/>
</dbReference>
<evidence type="ECO:0000256" key="9">
    <source>
        <dbReference type="ARBA" id="ARBA00022746"/>
    </source>
</evidence>
<dbReference type="SMART" id="SM00252">
    <property type="entry name" value="SH2"/>
    <property type="match status" value="1"/>
</dbReference>
<evidence type="ECO:0000259" key="23">
    <source>
        <dbReference type="PROSITE" id="PS50001"/>
    </source>
</evidence>
<comment type="caution">
    <text evidence="25">The sequence shown here is derived from an EMBL/GenBank/DDBJ whole genome shotgun (WGS) entry which is preliminary data.</text>
</comment>
<keyword evidence="6" id="KW-0808">Transferase</keyword>
<dbReference type="NCBIfam" id="TIGR03462">
    <property type="entry name" value="CarR_dom_SF"/>
    <property type="match status" value="2"/>
</dbReference>
<dbReference type="CDD" id="cd00173">
    <property type="entry name" value="SH2"/>
    <property type="match status" value="1"/>
</dbReference>
<dbReference type="PROSITE" id="PS00982">
    <property type="entry name" value="PHYTOENE_DH"/>
    <property type="match status" value="1"/>
</dbReference>
<comment type="pathway">
    <text evidence="2">Carotenoid biosynthesis.</text>
</comment>
<name>A0A2P6NYE5_9EUKA</name>
<dbReference type="SUPFAM" id="SSF55550">
    <property type="entry name" value="SH2 domain"/>
    <property type="match status" value="1"/>
</dbReference>
<dbReference type="InterPro" id="IPR000980">
    <property type="entry name" value="SH2"/>
</dbReference>
<dbReference type="InterPro" id="IPR001245">
    <property type="entry name" value="Ser-Thr/Tyr_kinase_cat_dom"/>
</dbReference>
<keyword evidence="5" id="KW-0723">Serine/threonine-protein kinase</keyword>
<keyword evidence="13" id="KW-0560">Oxidoreductase</keyword>
<feature type="transmembrane region" description="Helical" evidence="22">
    <location>
        <begin position="881"/>
        <end position="902"/>
    </location>
</feature>
<evidence type="ECO:0000256" key="2">
    <source>
        <dbReference type="ARBA" id="ARBA00004829"/>
    </source>
</evidence>
<feature type="transmembrane region" description="Helical" evidence="22">
    <location>
        <begin position="776"/>
        <end position="795"/>
    </location>
</feature>
<evidence type="ECO:0000256" key="15">
    <source>
        <dbReference type="ARBA" id="ARBA00023137"/>
    </source>
</evidence>
<evidence type="ECO:0000256" key="5">
    <source>
        <dbReference type="ARBA" id="ARBA00022527"/>
    </source>
</evidence>
<dbReference type="PANTHER" id="PTHR43734">
    <property type="entry name" value="PHYTOENE DESATURASE"/>
    <property type="match status" value="1"/>
</dbReference>
<keyword evidence="15" id="KW-0829">Tyrosine-protein kinase</keyword>
<comment type="function">
    <text evidence="17">Required for proper chemotaxis and phagocytosis; proper spatiotemporal control of F-actin levels in chemotaxing cells. Negative regulator of the PI3K (phosphatidylinositol 3 kinase) pathway. Predominantly phosphorylates serines and threonines and tyrosines at a lower level.</text>
</comment>
<comment type="subcellular location">
    <subcellularLocation>
        <location evidence="1">Membrane</location>
        <topology evidence="1">Multi-pass membrane protein</topology>
    </subcellularLocation>
</comment>
<dbReference type="SUPFAM" id="SSF51905">
    <property type="entry name" value="FAD/NAD(P)-binding domain"/>
    <property type="match status" value="1"/>
</dbReference>
<dbReference type="GO" id="GO:0016872">
    <property type="term" value="F:intramolecular lyase activity"/>
    <property type="evidence" value="ECO:0007669"/>
    <property type="project" value="InterPro"/>
</dbReference>
<dbReference type="InParanoid" id="A0A2P6NYE5"/>
<evidence type="ECO:0000256" key="20">
    <source>
        <dbReference type="PROSITE-ProRule" id="PRU10141"/>
    </source>
</evidence>
<evidence type="ECO:0000259" key="24">
    <source>
        <dbReference type="PROSITE" id="PS50011"/>
    </source>
</evidence>
<dbReference type="PANTHER" id="PTHR43734:SF1">
    <property type="entry name" value="PHYTOENE DESATURASE"/>
    <property type="match status" value="1"/>
</dbReference>
<dbReference type="GO" id="GO:0004713">
    <property type="term" value="F:protein tyrosine kinase activity"/>
    <property type="evidence" value="ECO:0007669"/>
    <property type="project" value="UniProtKB-KW"/>
</dbReference>
<dbReference type="InterPro" id="IPR011009">
    <property type="entry name" value="Kinase-like_dom_sf"/>
</dbReference>
<dbReference type="InterPro" id="IPR017441">
    <property type="entry name" value="Protein_kinase_ATP_BS"/>
</dbReference>
<dbReference type="EMBL" id="MDYQ01000006">
    <property type="protein sequence ID" value="PRP88969.1"/>
    <property type="molecule type" value="Genomic_DNA"/>
</dbReference>
<keyword evidence="19" id="KW-0727">SH2 domain</keyword>
<dbReference type="InterPro" id="IPR014105">
    <property type="entry name" value="Carotenoid/retinoid_OxRdtase"/>
</dbReference>
<evidence type="ECO:0000256" key="22">
    <source>
        <dbReference type="SAM" id="Phobius"/>
    </source>
</evidence>
<evidence type="ECO:0000256" key="17">
    <source>
        <dbReference type="ARBA" id="ARBA00025089"/>
    </source>
</evidence>
<dbReference type="Gene3D" id="3.50.50.60">
    <property type="entry name" value="FAD/NAD(P)-binding domain"/>
    <property type="match status" value="2"/>
</dbReference>
<comment type="similarity">
    <text evidence="3">Belongs to the carotenoid/retinoid oxidoreductase family.</text>
</comment>
<evidence type="ECO:0000256" key="12">
    <source>
        <dbReference type="ARBA" id="ARBA00022989"/>
    </source>
</evidence>
<dbReference type="NCBIfam" id="TIGR02734">
    <property type="entry name" value="crtI_fam"/>
    <property type="match status" value="1"/>
</dbReference>
<dbReference type="InterPro" id="IPR000719">
    <property type="entry name" value="Prot_kinase_dom"/>
</dbReference>
<feature type="transmembrane region" description="Helical" evidence="22">
    <location>
        <begin position="690"/>
        <end position="714"/>
    </location>
</feature>
<evidence type="ECO:0000256" key="10">
    <source>
        <dbReference type="ARBA" id="ARBA00022777"/>
    </source>
</evidence>
<evidence type="ECO:0000256" key="4">
    <source>
        <dbReference type="ARBA" id="ARBA00013293"/>
    </source>
</evidence>
<keyword evidence="9" id="KW-0125">Carotenoid biosynthesis</keyword>
<dbReference type="GO" id="GO:0045436">
    <property type="term" value="F:lycopene beta cyclase activity"/>
    <property type="evidence" value="ECO:0007669"/>
    <property type="project" value="UniProtKB-ARBA"/>
</dbReference>
<evidence type="ECO:0000256" key="19">
    <source>
        <dbReference type="PROSITE-ProRule" id="PRU00191"/>
    </source>
</evidence>
<dbReference type="GO" id="GO:0016117">
    <property type="term" value="P:carotenoid biosynthetic process"/>
    <property type="evidence" value="ECO:0007669"/>
    <property type="project" value="UniProtKB-KW"/>
</dbReference>
<sequence>MKRSKPLNGSTTGSEGDPVKYVYSGNDPINMSSSGSRTQHQIVNPQHLSIDTQEDALARDLHRLLLDEIHVREDDAGRHSQLSKTLHETISSKRKLFPKVSPIARETTADKKVSEDKKLWLSSEELEVDWINGAIGQGSFGKVYRGHCRGSQVVVKKLKMKDKMAEFENEVATMVNCRNRNVVLFMGICVEPDNQLIVMEYMPKGSLSSLMDLTTKNSKEYPTPSFEERIQMIEDTARGMNWLHGSSILHLDLKLDNLLMDKDKNVKVADFGLSRVKTSQVLVGQLGTPQYTAPEVILKMGFDERADVYSFAIVAYELAFWRKAWSEFVGPHAPMQVMFQVTRENKRPKIEEGCPKSLKVLLEHCWATNPGERPPFSTIIDSKVLNHILVENYISPERNNLGWLLWTHKFLEHRWVKVNDLVHELLHTLNIPEDHPEIKYGLLGFRELVKEENKPDMVSLQRFGALLEAFGPLKEGPYFFATIERCIALEGFQGFMEGNSSTSNILRKEPGAYLIRFSNSPGYFAISVVNKEKQTKHYRVKHRAGQPFTLLLPSSKPSYPSLEELITKQSGDLHLMMPLPGKYLSIFDDIIKTDAPYECENSGLGPKVTPENEPTGLHNFPSPPHALQHSAMTEQWSEAVTAAIGLIPPHISSHFTYMDFHRIFNFPLLVALFIAAIVTRQLDIVRSLGLFVFCIVSFVAATPWDIHLVATGVWGYEEGQVLGTMYGVPYEEYAFFLIQTLVSGLLYINMNTPLYAHGKFSDYHRYPYPPSLRKPVKIIGGLLWLSTGIASVFLLDTGKQYYLRLILSYFCPFISAHWFSAGDLLLKDYLTRWKTVIPIALSTAYYWFADCIAIKLGSWRFSEEHSTGYKILGNLPIEEALFFWITNVLIVQSIFLFERYFITPTSRPTRAHPRVLIKNEEDLYNVVEGRTFSPEKRAKRAEKKVIVIGAGLGGLAVAGRMAKAGYKVEVLEKNEHEGGRCDYYEKEGHRFDIGPSIMLMPQLFEMLFQDLDKDLYRDLNLVKVDPLYNIHFADGTTFLPSSDLTKMKEQLEKIEPGSFQQWMRYIEQASFHYYGSIEHVIGRNFRNILEYFDPRKMQMIFSLRPLRNHWSYVSTFFKSHNLRSLVTFQNMYLGLSPFQAQATYSLMQYTEYTDGIWYPKGGMHEIPRALKRASERLGARYRFDSEVERIVTEGGRAKGVVLKNGQTLDADIIICNADLPFVYDKLLREEKQRKKMESLKYTSSAIMFYWALDKIFPEIQHHNMYLCDNYEEGCRTIFDKHDVPPEPSFYINAPQRSDPSAAPSGQDSIMILVPVGHLAPENDNPKFWKEKQDYCRKFVLNRLKMEGIDIERHIKWEHALTPIEWRDNYNLAKGVTFGLSHEFWQIGFFRPRNKHAKLNNLYFSGASTHPGSGMPLVLLSAKLAAERVFEDEEASTGYY</sequence>
<dbReference type="SUPFAM" id="SSF56112">
    <property type="entry name" value="Protein kinase-like (PK-like)"/>
    <property type="match status" value="1"/>
</dbReference>
<dbReference type="InterPro" id="IPR036188">
    <property type="entry name" value="FAD/NAD-bd_sf"/>
</dbReference>
<protein>
    <recommendedName>
        <fullName evidence="4">Phytoene desaturase</fullName>
    </recommendedName>
    <alternativeName>
        <fullName evidence="18">Phytoene desaturase (3,4-didehydrolycopene-forming)</fullName>
    </alternativeName>
</protein>
<dbReference type="PROSITE" id="PS50001">
    <property type="entry name" value="SH2"/>
    <property type="match status" value="1"/>
</dbReference>
<dbReference type="InterPro" id="IPR036860">
    <property type="entry name" value="SH2_dom_sf"/>
</dbReference>
<evidence type="ECO:0000256" key="18">
    <source>
        <dbReference type="ARBA" id="ARBA00034551"/>
    </source>
</evidence>
<evidence type="ECO:0000256" key="14">
    <source>
        <dbReference type="ARBA" id="ARBA00023136"/>
    </source>
</evidence>
<feature type="transmembrane region" description="Helical" evidence="22">
    <location>
        <begin position="660"/>
        <end position="678"/>
    </location>
</feature>
<evidence type="ECO:0000256" key="3">
    <source>
        <dbReference type="ARBA" id="ARBA00006046"/>
    </source>
</evidence>
<dbReference type="Gene3D" id="1.10.510.10">
    <property type="entry name" value="Transferase(Phosphotransferase) domain 1"/>
    <property type="match status" value="1"/>
</dbReference>
<dbReference type="STRING" id="1890364.A0A2P6NYE5"/>
<evidence type="ECO:0000256" key="13">
    <source>
        <dbReference type="ARBA" id="ARBA00023002"/>
    </source>
</evidence>
<keyword evidence="16" id="KW-0413">Isomerase</keyword>
<dbReference type="PROSITE" id="PS00107">
    <property type="entry name" value="PROTEIN_KINASE_ATP"/>
    <property type="match status" value="1"/>
</dbReference>
<organism evidence="25 26">
    <name type="scientific">Planoprotostelium fungivorum</name>
    <dbReference type="NCBI Taxonomy" id="1890364"/>
    <lineage>
        <taxon>Eukaryota</taxon>
        <taxon>Amoebozoa</taxon>
        <taxon>Evosea</taxon>
        <taxon>Variosea</taxon>
        <taxon>Cavosteliida</taxon>
        <taxon>Cavosteliaceae</taxon>
        <taxon>Planoprotostelium</taxon>
    </lineage>
</organism>
<accession>A0A2P6NYE5</accession>